<dbReference type="InterPro" id="IPR036409">
    <property type="entry name" value="Aldolase_II/adducin_N_sf"/>
</dbReference>
<accession>A0A6P8G760</accession>
<feature type="compositionally biased region" description="Pro residues" evidence="3">
    <location>
        <begin position="637"/>
        <end position="650"/>
    </location>
</feature>
<dbReference type="InterPro" id="IPR001303">
    <property type="entry name" value="Aldolase_II/adducin_N"/>
</dbReference>
<protein>
    <submittedName>
        <fullName evidence="6">Adducin 3 (Gamma) b</fullName>
    </submittedName>
</protein>
<evidence type="ECO:0000313" key="5">
    <source>
        <dbReference type="Proteomes" id="UP000515152"/>
    </source>
</evidence>
<feature type="compositionally biased region" description="Low complexity" evidence="3">
    <location>
        <begin position="627"/>
        <end position="636"/>
    </location>
</feature>
<dbReference type="PANTHER" id="PTHR10672:SF5">
    <property type="entry name" value="GAMMA-ADDUCIN"/>
    <property type="match status" value="1"/>
</dbReference>
<dbReference type="GeneID" id="105910571"/>
<dbReference type="Proteomes" id="UP000515152">
    <property type="component" value="Chromosome 13"/>
</dbReference>
<comment type="subcellular location">
    <subcellularLocation>
        <location evidence="1">Cell membrane</location>
        <topology evidence="1">Peripheral membrane protein</topology>
        <orientation evidence="1">Cytoplasmic side</orientation>
    </subcellularLocation>
</comment>
<dbReference type="OrthoDB" id="3238794at2759"/>
<feature type="region of interest" description="Disordered" evidence="3">
    <location>
        <begin position="322"/>
        <end position="342"/>
    </location>
</feature>
<dbReference type="GO" id="GO:0051015">
    <property type="term" value="F:actin filament binding"/>
    <property type="evidence" value="ECO:0007669"/>
    <property type="project" value="TreeGrafter"/>
</dbReference>
<gene>
    <name evidence="6" type="primary">add3b</name>
</gene>
<sequence>MSVCVIQERAQVPSTLDLSHRGCHDNSDPECNSSREWSPDLQGDVDFMEQRSVTHSPHSPAFKAELEGVFGHLNKGSEFLTNITNLINSQSQNAVCFVNDLYQAGCYGYSGLERQNRCKLASLHRLLHLYGWSSLTHTHTTTRVSKGVDQLLTLPLGLSFSEATAASLVKVDLSGRVLDSGSSGQAVLGSELHLHTHIYSCRPEVRCVIHTHTPATAAVSSMKCGILPISHDALLLGEVSYFSLAGNYAEEREELQRALGPTAKVLVLGGHGVLALGETLEEAFHNIYHCQQACEIQVNALSSAGGVDKLLLLDRNKYKALSDTHTPSDTHTHTPSDTHTSLCEPDGQVSWRTGEAEFESLMRMLDSLGYRTGYTYRHPVVKELPRSRSAVEIPAAVTSRGPDIEAVFPWRPVEGLDRQQQDRTLWLTSPNSYLKLTVPQTSRTTWKRAEDSSSCRGTPIRIIHPNQFVPLNTNPSEVLQIRTKIREQHWVEVMTAGPQSQLLAGVPPDQKPGPAFIYEDELDEPLPPNPFSQSEADLEEYKSLVEQHQSQQDGDDATEAEEISTFEGSTLSLSLSPLYSPVKEEGTPPLADLEHDLSECIANLSVTMDLEVTIAEPTLQPPESDQLAPDAPTATSPTPPSATSPTPPSATPLTATTPTATPPMPPHPLPTNLKHPRRRRSSAPRPSSGGTRRKGEMANRKSETNS</sequence>
<feature type="region of interest" description="Disordered" evidence="3">
    <location>
        <begin position="512"/>
        <end position="569"/>
    </location>
</feature>
<dbReference type="GO" id="GO:0051016">
    <property type="term" value="P:barbed-end actin filament capping"/>
    <property type="evidence" value="ECO:0007669"/>
    <property type="project" value="TreeGrafter"/>
</dbReference>
<feature type="domain" description="Class II aldolase/adducin N-terminal" evidence="4">
    <location>
        <begin position="118"/>
        <end position="298"/>
    </location>
</feature>
<dbReference type="CTD" id="553243"/>
<feature type="compositionally biased region" description="Basic and acidic residues" evidence="3">
    <location>
        <begin position="322"/>
        <end position="336"/>
    </location>
</feature>
<organism evidence="5 6">
    <name type="scientific">Clupea harengus</name>
    <name type="common">Atlantic herring</name>
    <dbReference type="NCBI Taxonomy" id="7950"/>
    <lineage>
        <taxon>Eukaryota</taxon>
        <taxon>Metazoa</taxon>
        <taxon>Chordata</taxon>
        <taxon>Craniata</taxon>
        <taxon>Vertebrata</taxon>
        <taxon>Euteleostomi</taxon>
        <taxon>Actinopterygii</taxon>
        <taxon>Neopterygii</taxon>
        <taxon>Teleostei</taxon>
        <taxon>Clupei</taxon>
        <taxon>Clupeiformes</taxon>
        <taxon>Clupeoidei</taxon>
        <taxon>Clupeidae</taxon>
        <taxon>Clupea</taxon>
    </lineage>
</organism>
<feature type="compositionally biased region" description="Pro residues" evidence="3">
    <location>
        <begin position="660"/>
        <end position="669"/>
    </location>
</feature>
<dbReference type="GO" id="GO:0014069">
    <property type="term" value="C:postsynaptic density"/>
    <property type="evidence" value="ECO:0007669"/>
    <property type="project" value="TreeGrafter"/>
</dbReference>
<dbReference type="KEGG" id="char:105910571"/>
<evidence type="ECO:0000259" key="4">
    <source>
        <dbReference type="SMART" id="SM01007"/>
    </source>
</evidence>
<dbReference type="GO" id="GO:0005886">
    <property type="term" value="C:plasma membrane"/>
    <property type="evidence" value="ECO:0007669"/>
    <property type="project" value="UniProtKB-SubCell"/>
</dbReference>
<dbReference type="GO" id="GO:0005856">
    <property type="term" value="C:cytoskeleton"/>
    <property type="evidence" value="ECO:0007669"/>
    <property type="project" value="TreeGrafter"/>
</dbReference>
<dbReference type="Gene3D" id="3.40.225.10">
    <property type="entry name" value="Class II aldolase/adducin N-terminal domain"/>
    <property type="match status" value="1"/>
</dbReference>
<proteinExistence type="inferred from homology"/>
<feature type="compositionally biased region" description="Acidic residues" evidence="3">
    <location>
        <begin position="553"/>
        <end position="564"/>
    </location>
</feature>
<evidence type="ECO:0000256" key="3">
    <source>
        <dbReference type="SAM" id="MobiDB-lite"/>
    </source>
</evidence>
<dbReference type="SMART" id="SM01007">
    <property type="entry name" value="Aldolase_II"/>
    <property type="match status" value="1"/>
</dbReference>
<evidence type="ECO:0000256" key="2">
    <source>
        <dbReference type="ARBA" id="ARBA00006274"/>
    </source>
</evidence>
<dbReference type="AlphaFoldDB" id="A0A6P8G760"/>
<evidence type="ECO:0000256" key="1">
    <source>
        <dbReference type="ARBA" id="ARBA00004413"/>
    </source>
</evidence>
<dbReference type="SUPFAM" id="SSF53639">
    <property type="entry name" value="AraD/HMP-PK domain-like"/>
    <property type="match status" value="1"/>
</dbReference>
<keyword evidence="5" id="KW-1185">Reference proteome</keyword>
<name>A0A6P8G760_CLUHA</name>
<dbReference type="RefSeq" id="XP_031435219.1">
    <property type="nucleotide sequence ID" value="XM_031579359.2"/>
</dbReference>
<dbReference type="InterPro" id="IPR051017">
    <property type="entry name" value="Aldolase-II_Adducin_sf"/>
</dbReference>
<comment type="similarity">
    <text evidence="2">Belongs to the aldolase class II family. Adducin subfamily.</text>
</comment>
<dbReference type="PANTHER" id="PTHR10672">
    <property type="entry name" value="ADDUCIN"/>
    <property type="match status" value="1"/>
</dbReference>
<feature type="region of interest" description="Disordered" evidence="3">
    <location>
        <begin position="613"/>
        <end position="706"/>
    </location>
</feature>
<evidence type="ECO:0000313" key="6">
    <source>
        <dbReference type="RefSeq" id="XP_031435219.1"/>
    </source>
</evidence>
<reference evidence="6" key="1">
    <citation type="submission" date="2025-08" db="UniProtKB">
        <authorList>
            <consortium name="RefSeq"/>
        </authorList>
    </citation>
    <scope>IDENTIFICATION</scope>
</reference>
<dbReference type="Pfam" id="PF00596">
    <property type="entry name" value="Aldolase_II"/>
    <property type="match status" value="1"/>
</dbReference>
<feature type="compositionally biased region" description="Basic and acidic residues" evidence="3">
    <location>
        <begin position="693"/>
        <end position="706"/>
    </location>
</feature>